<evidence type="ECO:0000313" key="4">
    <source>
        <dbReference type="EMBL" id="KAF7575917.1"/>
    </source>
</evidence>
<dbReference type="InterPro" id="IPR008630">
    <property type="entry name" value="Glyco_trans_34"/>
</dbReference>
<dbReference type="GO" id="GO:0000139">
    <property type="term" value="C:Golgi membrane"/>
    <property type="evidence" value="ECO:0007669"/>
    <property type="project" value="TreeGrafter"/>
</dbReference>
<keyword evidence="3 4" id="KW-0808">Transferase</keyword>
<dbReference type="InterPro" id="IPR029044">
    <property type="entry name" value="Nucleotide-diphossugar_trans"/>
</dbReference>
<keyword evidence="2" id="KW-0328">Glycosyltransferase</keyword>
<dbReference type="PANTHER" id="PTHR31306">
    <property type="entry name" value="ALPHA-1,6-MANNOSYLTRANSFERASE MNN11-RELATED"/>
    <property type="match status" value="1"/>
</dbReference>
<evidence type="ECO:0000313" key="5">
    <source>
        <dbReference type="Proteomes" id="UP000245464"/>
    </source>
</evidence>
<evidence type="ECO:0000256" key="3">
    <source>
        <dbReference type="ARBA" id="ARBA00022679"/>
    </source>
</evidence>
<proteinExistence type="inferred from homology"/>
<gene>
    <name evidence="4" type="ORF">PtrM4_001570</name>
</gene>
<dbReference type="EMBL" id="NQIK02000001">
    <property type="protein sequence ID" value="KAF7575917.1"/>
    <property type="molecule type" value="Genomic_DNA"/>
</dbReference>
<dbReference type="Proteomes" id="UP000245464">
    <property type="component" value="Chromosome 1"/>
</dbReference>
<accession>A0A317AAU0</accession>
<dbReference type="Gene3D" id="3.90.550.10">
    <property type="entry name" value="Spore Coat Polysaccharide Biosynthesis Protein SpsA, Chain A"/>
    <property type="match status" value="1"/>
</dbReference>
<comment type="caution">
    <text evidence="4">The sequence shown here is derived from an EMBL/GenBank/DDBJ whole genome shotgun (WGS) entry which is preliminary data.</text>
</comment>
<protein>
    <submittedName>
        <fullName evidence="4">Galactosyl transferase GMA12-MNN10 family protein</fullName>
    </submittedName>
</protein>
<comment type="similarity">
    <text evidence="1">Belongs to the glycosyltransferase 34 family.</text>
</comment>
<dbReference type="Pfam" id="PF05637">
    <property type="entry name" value="Glyco_transf_34"/>
    <property type="match status" value="1"/>
</dbReference>
<dbReference type="PANTHER" id="PTHR31306:SF8">
    <property type="entry name" value="GLYCOSYLTRANSFERASE FAMILY 34 PROTEIN"/>
    <property type="match status" value="1"/>
</dbReference>
<name>A0A317AAU0_9PLEO</name>
<dbReference type="GeneID" id="6349775"/>
<reference evidence="4" key="1">
    <citation type="journal article" date="2018" name="BMC Genomics">
        <title>Comparative genomics of the wheat fungal pathogen Pyrenophora tritici-repentis reveals chromosomal variations and genome plasticity.</title>
        <authorList>
            <person name="Moolhuijzen P."/>
            <person name="See P.T."/>
            <person name="Hane J.K."/>
            <person name="Shi G."/>
            <person name="Liu Z."/>
            <person name="Oliver R.P."/>
            <person name="Moffat C.S."/>
        </authorList>
    </citation>
    <scope>NUCLEOTIDE SEQUENCE [LARGE SCALE GENOMIC DNA]</scope>
    <source>
        <strain evidence="4">M4</strain>
    </source>
</reference>
<sequence>MLPGLWSKHAYLLTILGAQIALLPSSRLDWLFWHDRDTILTNPNIPLSIFLPPEEKFSYVNLVVTKDRNGLNNGVFLIRVNEWSVRFLAACLSLREWDSGVVLRYSEQSTMEVVIARDSFRPSTTLVPQHWFNAFPPPLSSPLTFFVPIALAYP</sequence>
<dbReference type="GO" id="GO:0006487">
    <property type="term" value="P:protein N-linked glycosylation"/>
    <property type="evidence" value="ECO:0007669"/>
    <property type="project" value="TreeGrafter"/>
</dbReference>
<dbReference type="KEGG" id="ptrr:6349775"/>
<evidence type="ECO:0000256" key="1">
    <source>
        <dbReference type="ARBA" id="ARBA00005664"/>
    </source>
</evidence>
<dbReference type="AlphaFoldDB" id="A0A317AAU0"/>
<organism evidence="4 5">
    <name type="scientific">Pyrenophora tritici-repentis</name>
    <dbReference type="NCBI Taxonomy" id="45151"/>
    <lineage>
        <taxon>Eukaryota</taxon>
        <taxon>Fungi</taxon>
        <taxon>Dikarya</taxon>
        <taxon>Ascomycota</taxon>
        <taxon>Pezizomycotina</taxon>
        <taxon>Dothideomycetes</taxon>
        <taxon>Pleosporomycetidae</taxon>
        <taxon>Pleosporales</taxon>
        <taxon>Pleosporineae</taxon>
        <taxon>Pleosporaceae</taxon>
        <taxon>Pyrenophora</taxon>
    </lineage>
</organism>
<dbReference type="GO" id="GO:0016757">
    <property type="term" value="F:glycosyltransferase activity"/>
    <property type="evidence" value="ECO:0007669"/>
    <property type="project" value="UniProtKB-KW"/>
</dbReference>
<dbReference type="RefSeq" id="XP_001941791.2">
    <property type="nucleotide sequence ID" value="XM_001941756.2"/>
</dbReference>
<evidence type="ECO:0000256" key="2">
    <source>
        <dbReference type="ARBA" id="ARBA00022676"/>
    </source>
</evidence>